<organism evidence="3 4">
    <name type="scientific">Paenibacillus barcinonensis</name>
    <dbReference type="NCBI Taxonomy" id="198119"/>
    <lineage>
        <taxon>Bacteria</taxon>
        <taxon>Bacillati</taxon>
        <taxon>Bacillota</taxon>
        <taxon>Bacilli</taxon>
        <taxon>Bacillales</taxon>
        <taxon>Paenibacillaceae</taxon>
        <taxon>Paenibacillus</taxon>
    </lineage>
</organism>
<protein>
    <submittedName>
        <fullName evidence="3">Serine/threonine-protein kinase</fullName>
    </submittedName>
</protein>
<dbReference type="InterPro" id="IPR011009">
    <property type="entry name" value="Kinase-like_dom_sf"/>
</dbReference>
<keyword evidence="3" id="KW-0808">Transferase</keyword>
<feature type="domain" description="Protein kinase" evidence="2">
    <location>
        <begin position="59"/>
        <end position="302"/>
    </location>
</feature>
<keyword evidence="4" id="KW-1185">Reference proteome</keyword>
<dbReference type="InterPro" id="IPR017441">
    <property type="entry name" value="Protein_kinase_ATP_BS"/>
</dbReference>
<keyword evidence="1" id="KW-0547">Nucleotide-binding</keyword>
<proteinExistence type="predicted"/>
<dbReference type="Gene3D" id="1.10.510.10">
    <property type="entry name" value="Transferase(Phosphotransferase) domain 1"/>
    <property type="match status" value="1"/>
</dbReference>
<evidence type="ECO:0000313" key="4">
    <source>
        <dbReference type="Proteomes" id="UP000509327"/>
    </source>
</evidence>
<keyword evidence="1" id="KW-0067">ATP-binding</keyword>
<dbReference type="SUPFAM" id="SSF56112">
    <property type="entry name" value="Protein kinase-like (PK-like)"/>
    <property type="match status" value="1"/>
</dbReference>
<evidence type="ECO:0000256" key="1">
    <source>
        <dbReference type="PROSITE-ProRule" id="PRU10141"/>
    </source>
</evidence>
<sequence length="302" mass="34734">MAPIQHEVQPLIRIQVQKREQSSQAGVGGNVELRRGWQRWIGLWTDRPGRQGTIVGNRYVIQELLGMGSYGLTYRCTDIQTGGEVALKEAKPSKGKLAVRLLHREADVLRHLQHPAIPELLHTFTVRRRYYMVTEVVRGQTLEQLIFEQEQQYTERECVELALQLLAPVAHVHSRGYIHGDVRIPNVILREGQVHLIDFGLARRLGEPLLPELKRRIKDVLEPEDEQATPDQDLQDIGHFLLFLLYSSYEPQKGHEPASWQEELQLTPALLELLERLLGLRPPYEGGAEELQCELERLRLLL</sequence>
<dbReference type="PROSITE" id="PS50011">
    <property type="entry name" value="PROTEIN_KINASE_DOM"/>
    <property type="match status" value="1"/>
</dbReference>
<keyword evidence="3" id="KW-0418">Kinase</keyword>
<dbReference type="PROSITE" id="PS00107">
    <property type="entry name" value="PROTEIN_KINASE_ATP"/>
    <property type="match status" value="1"/>
</dbReference>
<accession>A0ABX6Q8B2</accession>
<feature type="binding site" evidence="1">
    <location>
        <position position="88"/>
    </location>
    <ligand>
        <name>ATP</name>
        <dbReference type="ChEBI" id="CHEBI:30616"/>
    </ligand>
</feature>
<dbReference type="EMBL" id="CP054614">
    <property type="protein sequence ID" value="QKS58272.1"/>
    <property type="molecule type" value="Genomic_DNA"/>
</dbReference>
<dbReference type="Pfam" id="PF00069">
    <property type="entry name" value="Pkinase"/>
    <property type="match status" value="1"/>
</dbReference>
<evidence type="ECO:0000259" key="2">
    <source>
        <dbReference type="PROSITE" id="PS50011"/>
    </source>
</evidence>
<dbReference type="InterPro" id="IPR000719">
    <property type="entry name" value="Prot_kinase_dom"/>
</dbReference>
<reference evidence="3 4" key="1">
    <citation type="submission" date="2020-06" db="EMBL/GenBank/DDBJ databases">
        <title>Complete genome of Paenibacillus barcinonensis KACC11450.</title>
        <authorList>
            <person name="Kim M."/>
            <person name="Park Y.-J."/>
            <person name="Shin J.-H."/>
        </authorList>
    </citation>
    <scope>NUCLEOTIDE SEQUENCE [LARGE SCALE GENOMIC DNA]</scope>
    <source>
        <strain evidence="3 4">KACC11450</strain>
    </source>
</reference>
<gene>
    <name evidence="3" type="ORF">HUB98_19850</name>
</gene>
<dbReference type="Proteomes" id="UP000509327">
    <property type="component" value="Chromosome"/>
</dbReference>
<name>A0ABX6Q8B2_PAEBA</name>
<dbReference type="PANTHER" id="PTHR24347">
    <property type="entry name" value="SERINE/THREONINE-PROTEIN KINASE"/>
    <property type="match status" value="1"/>
</dbReference>
<dbReference type="GO" id="GO:0016301">
    <property type="term" value="F:kinase activity"/>
    <property type="evidence" value="ECO:0007669"/>
    <property type="project" value="UniProtKB-KW"/>
</dbReference>
<evidence type="ECO:0000313" key="3">
    <source>
        <dbReference type="EMBL" id="QKS58272.1"/>
    </source>
</evidence>